<dbReference type="SUPFAM" id="SSF56112">
    <property type="entry name" value="Protein kinase-like (PK-like)"/>
    <property type="match status" value="1"/>
</dbReference>
<dbReference type="Gene3D" id="3.30.450.40">
    <property type="match status" value="1"/>
</dbReference>
<feature type="compositionally biased region" description="Low complexity" evidence="1">
    <location>
        <begin position="823"/>
        <end position="841"/>
    </location>
</feature>
<dbReference type="EMBL" id="JALJOR010000017">
    <property type="protein sequence ID" value="KAK9804688.1"/>
    <property type="molecule type" value="Genomic_DNA"/>
</dbReference>
<feature type="compositionally biased region" description="Polar residues" evidence="1">
    <location>
        <begin position="658"/>
        <end position="670"/>
    </location>
</feature>
<dbReference type="InterPro" id="IPR029016">
    <property type="entry name" value="GAF-like_dom_sf"/>
</dbReference>
<reference evidence="3 4" key="1">
    <citation type="journal article" date="2024" name="Nat. Commun.">
        <title>Phylogenomics reveals the evolutionary origins of lichenization in chlorophyte algae.</title>
        <authorList>
            <person name="Puginier C."/>
            <person name="Libourel C."/>
            <person name="Otte J."/>
            <person name="Skaloud P."/>
            <person name="Haon M."/>
            <person name="Grisel S."/>
            <person name="Petersen M."/>
            <person name="Berrin J.G."/>
            <person name="Delaux P.M."/>
            <person name="Dal Grande F."/>
            <person name="Keller J."/>
        </authorList>
    </citation>
    <scope>NUCLEOTIDE SEQUENCE [LARGE SCALE GENOMIC DNA]</scope>
    <source>
        <strain evidence="3 4">SAG 2043</strain>
    </source>
</reference>
<evidence type="ECO:0000259" key="2">
    <source>
        <dbReference type="PROSITE" id="PS50011"/>
    </source>
</evidence>
<dbReference type="Proteomes" id="UP001489004">
    <property type="component" value="Unassembled WGS sequence"/>
</dbReference>
<feature type="compositionally biased region" description="Polar residues" evidence="1">
    <location>
        <begin position="851"/>
        <end position="872"/>
    </location>
</feature>
<keyword evidence="4" id="KW-1185">Reference proteome</keyword>
<protein>
    <recommendedName>
        <fullName evidence="2">Protein kinase domain-containing protein</fullName>
    </recommendedName>
</protein>
<dbReference type="GO" id="GO:0004672">
    <property type="term" value="F:protein kinase activity"/>
    <property type="evidence" value="ECO:0007669"/>
    <property type="project" value="InterPro"/>
</dbReference>
<evidence type="ECO:0000313" key="3">
    <source>
        <dbReference type="EMBL" id="KAK9804688.1"/>
    </source>
</evidence>
<feature type="domain" description="Protein kinase" evidence="2">
    <location>
        <begin position="905"/>
        <end position="1178"/>
    </location>
</feature>
<dbReference type="InterPro" id="IPR011009">
    <property type="entry name" value="Kinase-like_dom_sf"/>
</dbReference>
<name>A0AAW1P8L4_9CHLO</name>
<sequence>MLAIAEVQGTGAPELAQEAQTLPESVTPDAQPAAPAPQPTPSDRVEPLRPKKSGAYFSSVENRRAEWEKNHRTWQDKHEFAEFDSTTALLYCKYCRQKRQEQTDLEQTVTFDSVMARGSDKIKNQTMKEHARNPQHKNLMAELAQLLPAQPGGFAQSLAAPLQRQSPQMSSDPAIAAAMRCAYQAVVQGGPLAAPTPQDQDQALAEAVMYSHNLKKLRGLSGAVVTDSQLAAAEVNVHKAAGGQGVVLQALQELTDVMEVSKQNSRLRTANSRAVQDDSRLQTLQKEVRGGEQPVGAKPLTQPEGDYPITRAQLYALTHPQLDALAAFYNEQFGQAGTDDVPARRELRFYNLNVITHIPSSLVRGVVHAKGSAASKWLEKVAEYYKMGCGASQMVAPLGLAPEPGSFRGHVKGGGATTHPQTDTRRMRRVASDYSHRSSNIQVFGPTQASWAGAPPPWDEARRLASLDRMQMTRTVGEGHLDDITHCVARLLQVPMANITLITQDTHEFLSSHGMGDAALQSLPRSMSFCAYTLLSSAPELLIAPDLTKDARFCDHSAVTGGMNLRFYAGCPLVLSDGARLGTLCVTDVRTRLDLDSGSFNLLCNFAELAVRQIEAVAESLKLQHRDALRNDLGPTDSAGSSKMFSAGERPGNALKEQATSRSENPGGSSQAVALVDTASDGWLVQYVNSQWTATTGLSCKAAEQRGFLDLCSLDAFTGLMVDRKTAQNKMQSMFSRGAEFRAFANLPLAGEAGVRVVLHFRPALLSPLDSHMVRVAVPASVARVNSANKGRLYFVSIKRVPFALAPNPLLEVVSPTVGTIPGSRGRSISAGDARGGSSAATVATPHTPHRNSLPNPSPTGSSKESATPSGRSRQMLRLEDMNSLNHSGSDFEADFEAELRPPGKAQEEAAAVGSQGEVAPACEGNAVLEAASPTLQQYAVQQDEYEPGDQGGRVTLGQLISRSVRGCSFRGISQDTNELVTVTEWCNRGSLKTASEEGCFRSAAGSEPAMLALLRTAQEVAGALAYLHDRGITHGNLEASSVLLASSADDKHTFTVKVSGFDLLSKADTCPQNSAGTALPVHSLAYLAPELFSSPSKTSLAGDVFAFGVLLWVMYNGKQPWVGRSAKDIQESVVASGRRLEFPDSTPDSFKALSLSCMAADSGRRPTFLDILDRLGVAVAVAETAT</sequence>
<dbReference type="SUPFAM" id="SSF55781">
    <property type="entry name" value="GAF domain-like"/>
    <property type="match status" value="1"/>
</dbReference>
<dbReference type="Gene3D" id="1.10.510.10">
    <property type="entry name" value="Transferase(Phosphotransferase) domain 1"/>
    <property type="match status" value="1"/>
</dbReference>
<organism evidence="3 4">
    <name type="scientific">[Myrmecia] bisecta</name>
    <dbReference type="NCBI Taxonomy" id="41462"/>
    <lineage>
        <taxon>Eukaryota</taxon>
        <taxon>Viridiplantae</taxon>
        <taxon>Chlorophyta</taxon>
        <taxon>core chlorophytes</taxon>
        <taxon>Trebouxiophyceae</taxon>
        <taxon>Trebouxiales</taxon>
        <taxon>Trebouxiaceae</taxon>
        <taxon>Myrmecia</taxon>
    </lineage>
</organism>
<dbReference type="InterPro" id="IPR000719">
    <property type="entry name" value="Prot_kinase_dom"/>
</dbReference>
<evidence type="ECO:0000313" key="4">
    <source>
        <dbReference type="Proteomes" id="UP001489004"/>
    </source>
</evidence>
<accession>A0AAW1P8L4</accession>
<evidence type="ECO:0000256" key="1">
    <source>
        <dbReference type="SAM" id="MobiDB-lite"/>
    </source>
</evidence>
<proteinExistence type="predicted"/>
<dbReference type="PANTHER" id="PTHR43102">
    <property type="entry name" value="SLR1143 PROTEIN"/>
    <property type="match status" value="1"/>
</dbReference>
<dbReference type="AlphaFoldDB" id="A0AAW1P8L4"/>
<gene>
    <name evidence="3" type="ORF">WJX72_000064</name>
</gene>
<feature type="region of interest" description="Disordered" evidence="1">
    <location>
        <begin position="815"/>
        <end position="872"/>
    </location>
</feature>
<feature type="region of interest" description="Disordered" evidence="1">
    <location>
        <begin position="632"/>
        <end position="670"/>
    </location>
</feature>
<dbReference type="PANTHER" id="PTHR43102:SF2">
    <property type="entry name" value="GAF DOMAIN-CONTAINING PROTEIN"/>
    <property type="match status" value="1"/>
</dbReference>
<comment type="caution">
    <text evidence="3">The sequence shown here is derived from an EMBL/GenBank/DDBJ whole genome shotgun (WGS) entry which is preliminary data.</text>
</comment>
<dbReference type="InterPro" id="IPR001245">
    <property type="entry name" value="Ser-Thr/Tyr_kinase_cat_dom"/>
</dbReference>
<dbReference type="PROSITE" id="PS50011">
    <property type="entry name" value="PROTEIN_KINASE_DOM"/>
    <property type="match status" value="1"/>
</dbReference>
<feature type="region of interest" description="Disordered" evidence="1">
    <location>
        <begin position="1"/>
        <end position="53"/>
    </location>
</feature>
<dbReference type="Pfam" id="PF07714">
    <property type="entry name" value="PK_Tyr_Ser-Thr"/>
    <property type="match status" value="1"/>
</dbReference>
<dbReference type="GO" id="GO:0005524">
    <property type="term" value="F:ATP binding"/>
    <property type="evidence" value="ECO:0007669"/>
    <property type="project" value="InterPro"/>
</dbReference>